<protein>
    <submittedName>
        <fullName evidence="1">Uncharacterized protein</fullName>
    </submittedName>
</protein>
<evidence type="ECO:0000313" key="1">
    <source>
        <dbReference type="EMBL" id="EQD62351.1"/>
    </source>
</evidence>
<reference evidence="1" key="2">
    <citation type="journal article" date="2014" name="ISME J.">
        <title>Microbial stratification in low pH oxic and suboxic macroscopic growths along an acid mine drainage.</title>
        <authorList>
            <person name="Mendez-Garcia C."/>
            <person name="Mesa V."/>
            <person name="Sprenger R.R."/>
            <person name="Richter M."/>
            <person name="Diez M.S."/>
            <person name="Solano J."/>
            <person name="Bargiela R."/>
            <person name="Golyshina O.V."/>
            <person name="Manteca A."/>
            <person name="Ramos J.L."/>
            <person name="Gallego J.R."/>
            <person name="Llorente I."/>
            <person name="Martins Dos Santos V.A."/>
            <person name="Jensen O.N."/>
            <person name="Pelaez A.I."/>
            <person name="Sanchez J."/>
            <person name="Ferrer M."/>
        </authorList>
    </citation>
    <scope>NUCLEOTIDE SEQUENCE</scope>
</reference>
<reference evidence="1" key="1">
    <citation type="submission" date="2013-08" db="EMBL/GenBank/DDBJ databases">
        <authorList>
            <person name="Mendez C."/>
            <person name="Richter M."/>
            <person name="Ferrer M."/>
            <person name="Sanchez J."/>
        </authorList>
    </citation>
    <scope>NUCLEOTIDE SEQUENCE</scope>
</reference>
<accession>T1AP39</accession>
<proteinExistence type="predicted"/>
<dbReference type="AlphaFoldDB" id="T1AP39"/>
<feature type="non-terminal residue" evidence="1">
    <location>
        <position position="74"/>
    </location>
</feature>
<comment type="caution">
    <text evidence="1">The sequence shown here is derived from an EMBL/GenBank/DDBJ whole genome shotgun (WGS) entry which is preliminary data.</text>
</comment>
<sequence length="74" mass="8214">MSVLAGHHRYAHITGLRGDGVSPQVLGMSKIVSEDALRRALARMSADQSREWLRPHLLTSVQPALDTPWILDID</sequence>
<organism evidence="1">
    <name type="scientific">mine drainage metagenome</name>
    <dbReference type="NCBI Taxonomy" id="410659"/>
    <lineage>
        <taxon>unclassified sequences</taxon>
        <taxon>metagenomes</taxon>
        <taxon>ecological metagenomes</taxon>
    </lineage>
</organism>
<dbReference type="EMBL" id="AUZZ01001943">
    <property type="protein sequence ID" value="EQD62351.1"/>
    <property type="molecule type" value="Genomic_DNA"/>
</dbReference>
<name>T1AP39_9ZZZZ</name>
<gene>
    <name evidence="1" type="ORF">B2A_02864</name>
</gene>